<accession>A0A0S4U0S8</accession>
<gene>
    <name evidence="1" type="ORF">RUN39_v1_2760002</name>
</gene>
<sequence length="20" mass="2180">MKGGGFGERDRDALVCSLHM</sequence>
<evidence type="ECO:0000313" key="1">
    <source>
        <dbReference type="EMBL" id="CUV15886.1"/>
    </source>
</evidence>
<protein>
    <submittedName>
        <fullName evidence="1">Uncharacterized protein</fullName>
    </submittedName>
</protein>
<dbReference type="AlphaFoldDB" id="A0A0S4U0S8"/>
<organism evidence="1">
    <name type="scientific">Ralstonia solanacearum</name>
    <name type="common">Pseudomonas solanacearum</name>
    <dbReference type="NCBI Taxonomy" id="305"/>
    <lineage>
        <taxon>Bacteria</taxon>
        <taxon>Pseudomonadati</taxon>
        <taxon>Pseudomonadota</taxon>
        <taxon>Betaproteobacteria</taxon>
        <taxon>Burkholderiales</taxon>
        <taxon>Burkholderiaceae</taxon>
        <taxon>Ralstonia</taxon>
        <taxon>Ralstonia solanacearum species complex</taxon>
    </lineage>
</organism>
<name>A0A0S4U0S8_RALSL</name>
<proteinExistence type="predicted"/>
<reference evidence="1" key="1">
    <citation type="submission" date="2015-10" db="EMBL/GenBank/DDBJ databases">
        <authorList>
            <person name="Gilbert D.G."/>
        </authorList>
    </citation>
    <scope>NUCLEOTIDE SEQUENCE</scope>
    <source>
        <strain evidence="1">Phyl III-seqv23</strain>
    </source>
</reference>
<dbReference type="EMBL" id="LN899819">
    <property type="protein sequence ID" value="CUV15886.1"/>
    <property type="molecule type" value="Genomic_DNA"/>
</dbReference>